<dbReference type="SMART" id="SM00845">
    <property type="entry name" value="GatB_Yqey"/>
    <property type="match status" value="1"/>
</dbReference>
<evidence type="ECO:0000256" key="1">
    <source>
        <dbReference type="ARBA" id="ARBA00005306"/>
    </source>
</evidence>
<evidence type="ECO:0000256" key="2">
    <source>
        <dbReference type="ARBA" id="ARBA00022598"/>
    </source>
</evidence>
<dbReference type="OrthoDB" id="1722066at2759"/>
<dbReference type="GO" id="GO:0032543">
    <property type="term" value="P:mitochondrial translation"/>
    <property type="evidence" value="ECO:0007669"/>
    <property type="project" value="UniProtKB-UniRule"/>
</dbReference>
<dbReference type="SUPFAM" id="SSF89095">
    <property type="entry name" value="GatB/YqeY motif"/>
    <property type="match status" value="1"/>
</dbReference>
<proteinExistence type="inferred from homology"/>
<feature type="domain" description="Asn/Gln amidotransferase" evidence="8">
    <location>
        <begin position="367"/>
        <end position="518"/>
    </location>
</feature>
<evidence type="ECO:0000256" key="5">
    <source>
        <dbReference type="ARBA" id="ARBA00022917"/>
    </source>
</evidence>
<comment type="subcellular location">
    <subcellularLocation>
        <location evidence="7">Mitochondrion</location>
    </subcellularLocation>
</comment>
<dbReference type="PANTHER" id="PTHR11659:SF0">
    <property type="entry name" value="GLUTAMYL-TRNA(GLN) AMIDOTRANSFERASE SUBUNIT B, MITOCHONDRIAL"/>
    <property type="match status" value="1"/>
</dbReference>
<evidence type="ECO:0000256" key="7">
    <source>
        <dbReference type="HAMAP-Rule" id="MF_03147"/>
    </source>
</evidence>
<dbReference type="GO" id="GO:0005739">
    <property type="term" value="C:mitochondrion"/>
    <property type="evidence" value="ECO:0007669"/>
    <property type="project" value="UniProtKB-SubCell"/>
</dbReference>
<dbReference type="InterPro" id="IPR004413">
    <property type="entry name" value="GatB"/>
</dbReference>
<evidence type="ECO:0000256" key="4">
    <source>
        <dbReference type="ARBA" id="ARBA00022840"/>
    </source>
</evidence>
<evidence type="ECO:0000256" key="6">
    <source>
        <dbReference type="ARBA" id="ARBA00047913"/>
    </source>
</evidence>
<evidence type="ECO:0000256" key="3">
    <source>
        <dbReference type="ARBA" id="ARBA00022741"/>
    </source>
</evidence>
<reference evidence="9" key="1">
    <citation type="submission" date="2021-03" db="EMBL/GenBank/DDBJ databases">
        <title>Chromosome level genome of the anhydrobiotic midge Polypedilum vanderplanki.</title>
        <authorList>
            <person name="Yoshida Y."/>
            <person name="Kikawada T."/>
            <person name="Gusev O."/>
        </authorList>
    </citation>
    <scope>NUCLEOTIDE SEQUENCE</scope>
    <source>
        <strain evidence="9">NIAS01</strain>
        <tissue evidence="9">Whole body or cell culture</tissue>
    </source>
</reference>
<dbReference type="Proteomes" id="UP001107558">
    <property type="component" value="Chromosome 1"/>
</dbReference>
<dbReference type="Gene3D" id="1.10.10.410">
    <property type="match status" value="1"/>
</dbReference>
<evidence type="ECO:0000313" key="10">
    <source>
        <dbReference type="Proteomes" id="UP001107558"/>
    </source>
</evidence>
<comment type="similarity">
    <text evidence="1 7">Belongs to the GatB/GatE family. GatB subfamily.</text>
</comment>
<keyword evidence="7" id="KW-0496">Mitochondrion</keyword>
<dbReference type="NCBIfam" id="TIGR00133">
    <property type="entry name" value="gatB"/>
    <property type="match status" value="1"/>
</dbReference>
<evidence type="ECO:0000313" key="9">
    <source>
        <dbReference type="EMBL" id="KAG5680270.1"/>
    </source>
</evidence>
<dbReference type="NCBIfam" id="NF004012">
    <property type="entry name" value="PRK05477.1-2"/>
    <property type="match status" value="1"/>
</dbReference>
<dbReference type="HAMAP" id="MF_00121">
    <property type="entry name" value="GatB"/>
    <property type="match status" value="1"/>
</dbReference>
<dbReference type="EMBL" id="JADBJN010000001">
    <property type="protein sequence ID" value="KAG5680270.1"/>
    <property type="molecule type" value="Genomic_DNA"/>
</dbReference>
<dbReference type="GO" id="GO:0030956">
    <property type="term" value="C:glutamyl-tRNA(Gln) amidotransferase complex"/>
    <property type="evidence" value="ECO:0007669"/>
    <property type="project" value="UniProtKB-UniRule"/>
</dbReference>
<name>A0A9J6CF74_POLVA</name>
<keyword evidence="2 7" id="KW-0436">Ligase</keyword>
<keyword evidence="10" id="KW-1185">Reference proteome</keyword>
<dbReference type="AlphaFoldDB" id="A0A9J6CF74"/>
<dbReference type="InterPro" id="IPR017959">
    <property type="entry name" value="Asn/Gln-tRNA_amidoTrfase_suB/E"/>
</dbReference>
<keyword evidence="4 7" id="KW-0067">ATP-binding</keyword>
<dbReference type="InterPro" id="IPR023168">
    <property type="entry name" value="GatB_Yqey_C_2"/>
</dbReference>
<dbReference type="InterPro" id="IPR003789">
    <property type="entry name" value="Asn/Gln_tRNA_amidoTrase-B-like"/>
</dbReference>
<dbReference type="GO" id="GO:0050567">
    <property type="term" value="F:glutaminyl-tRNA synthase (glutamine-hydrolyzing) activity"/>
    <property type="evidence" value="ECO:0007669"/>
    <property type="project" value="UniProtKB-UniRule"/>
</dbReference>
<dbReference type="Pfam" id="PF02637">
    <property type="entry name" value="GatB_Yqey"/>
    <property type="match status" value="1"/>
</dbReference>
<dbReference type="InterPro" id="IPR018027">
    <property type="entry name" value="Asn/Gln_amidotransferase"/>
</dbReference>
<dbReference type="Pfam" id="PF02934">
    <property type="entry name" value="GatB_N"/>
    <property type="match status" value="1"/>
</dbReference>
<sequence>MNRIYKINIITILNRQFSTKLAPKSNTWKSVIGLEIHAQIASESKLFSGSRNSFSAEINSSVSLLDAAIPGCLPVLNRRCVEAGIKTALALNCEINEVSMFDRKHYFYSDLPAGYQITQQRKPLARKGFLTFPVLTPVKQSKAYYKTVRLHQLQLEQDSGKSLHDEELKISLIDLNRAGIPLMELVFEPDLSDGEEAAALVKELILIFERIQTCNCRMEEGQLRVDANVSINKEGEELGVRTEIKNIGSIRGVAQAIEYEIQRQISVKDQGGVIINETRQWNAVSKTTIAMRDKEVVQDYRYMPEPNLLPLHLNMTEDVNLDDLVSVKAIEKSLPILPQELRDELVNDHKLTQVTAMILVNDTVIYNLYKDIIKENPKRSAKTVSNVLINDYIATCNKNKIYLEDSKISSSHLGEIIDMLENQELNHNLVKLVLQKLFETSQSPKVIVEENQWKQISDDAEIIKYCNQVLESENGKKMVQQYKSGKTKVLFAIAGEINKISNNRINMAKVTDMLKNILK</sequence>
<comment type="caution">
    <text evidence="9">The sequence shown here is derived from an EMBL/GenBank/DDBJ whole genome shotgun (WGS) entry which is preliminary data.</text>
</comment>
<accession>A0A9J6CF74</accession>
<comment type="catalytic activity">
    <reaction evidence="6 7">
        <text>L-glutamyl-tRNA(Gln) + L-glutamine + ATP + H2O = L-glutaminyl-tRNA(Gln) + L-glutamate + ADP + phosphate + H(+)</text>
        <dbReference type="Rhea" id="RHEA:17521"/>
        <dbReference type="Rhea" id="RHEA-COMP:9681"/>
        <dbReference type="Rhea" id="RHEA-COMP:9684"/>
        <dbReference type="ChEBI" id="CHEBI:15377"/>
        <dbReference type="ChEBI" id="CHEBI:15378"/>
        <dbReference type="ChEBI" id="CHEBI:29985"/>
        <dbReference type="ChEBI" id="CHEBI:30616"/>
        <dbReference type="ChEBI" id="CHEBI:43474"/>
        <dbReference type="ChEBI" id="CHEBI:58359"/>
        <dbReference type="ChEBI" id="CHEBI:78520"/>
        <dbReference type="ChEBI" id="CHEBI:78521"/>
        <dbReference type="ChEBI" id="CHEBI:456216"/>
    </reaction>
</comment>
<dbReference type="InterPro" id="IPR014746">
    <property type="entry name" value="Gln_synth/guanido_kin_cat_dom"/>
</dbReference>
<keyword evidence="3 7" id="KW-0547">Nucleotide-binding</keyword>
<dbReference type="GO" id="GO:0005524">
    <property type="term" value="F:ATP binding"/>
    <property type="evidence" value="ECO:0007669"/>
    <property type="project" value="UniProtKB-KW"/>
</dbReference>
<organism evidence="9 10">
    <name type="scientific">Polypedilum vanderplanki</name>
    <name type="common">Sleeping chironomid midge</name>
    <dbReference type="NCBI Taxonomy" id="319348"/>
    <lineage>
        <taxon>Eukaryota</taxon>
        <taxon>Metazoa</taxon>
        <taxon>Ecdysozoa</taxon>
        <taxon>Arthropoda</taxon>
        <taxon>Hexapoda</taxon>
        <taxon>Insecta</taxon>
        <taxon>Pterygota</taxon>
        <taxon>Neoptera</taxon>
        <taxon>Endopterygota</taxon>
        <taxon>Diptera</taxon>
        <taxon>Nematocera</taxon>
        <taxon>Chironomoidea</taxon>
        <taxon>Chironomidae</taxon>
        <taxon>Chironominae</taxon>
        <taxon>Polypedilum</taxon>
        <taxon>Polypedilum</taxon>
    </lineage>
</organism>
<comment type="function">
    <text evidence="7">Allows the formation of correctly charged Gln-tRNA(Gln) through the transamidation of misacylated Glu-tRNA(Gln) in the mitochondria. The reaction takes place in the presence of glutamine and ATP through an activated gamma-phospho-Glu-tRNA(Gln).</text>
</comment>
<dbReference type="PANTHER" id="PTHR11659">
    <property type="entry name" value="GLUTAMYL-TRNA GLN AMIDOTRANSFERASE SUBUNIT B MITOCHONDRIAL AND PROKARYOTIC PET112-RELATED"/>
    <property type="match status" value="1"/>
</dbReference>
<dbReference type="InterPro" id="IPR006075">
    <property type="entry name" value="Asn/Gln-tRNA_Trfase_suB/E_cat"/>
</dbReference>
<evidence type="ECO:0000259" key="8">
    <source>
        <dbReference type="SMART" id="SM00845"/>
    </source>
</evidence>
<dbReference type="SUPFAM" id="SSF55931">
    <property type="entry name" value="Glutamine synthetase/guanido kinase"/>
    <property type="match status" value="1"/>
</dbReference>
<keyword evidence="5 7" id="KW-0648">Protein biosynthesis</keyword>
<gene>
    <name evidence="9" type="ORF">PVAND_009789</name>
</gene>
<dbReference type="NCBIfam" id="NF004014">
    <property type="entry name" value="PRK05477.1-4"/>
    <property type="match status" value="1"/>
</dbReference>
<comment type="subunit">
    <text evidence="7">Subunit of the heterotrimeric GatCAB amidotransferase (AdT) complex, composed of A, B and C subunits.</text>
</comment>
<dbReference type="EC" id="6.3.5.-" evidence="7"/>
<dbReference type="GO" id="GO:0070681">
    <property type="term" value="P:glutaminyl-tRNAGln biosynthesis via transamidation"/>
    <property type="evidence" value="ECO:0007669"/>
    <property type="project" value="UniProtKB-UniRule"/>
</dbReference>
<protein>
    <recommendedName>
        <fullName evidence="7">Glutamyl-tRNA(Gln) amidotransferase subunit B, mitochondrial</fullName>
        <shortName evidence="7">Glu-AdT subunit B</shortName>
        <ecNumber evidence="7">6.3.5.-</ecNumber>
    </recommendedName>
</protein>